<proteinExistence type="inferred from homology"/>
<evidence type="ECO:0000256" key="10">
    <source>
        <dbReference type="SAM" id="SignalP"/>
    </source>
</evidence>
<keyword evidence="4" id="KW-1003">Cell membrane</keyword>
<dbReference type="GO" id="GO:0031992">
    <property type="term" value="F:energy transducer activity"/>
    <property type="evidence" value="ECO:0007669"/>
    <property type="project" value="TreeGrafter"/>
</dbReference>
<evidence type="ECO:0000313" key="12">
    <source>
        <dbReference type="EMBL" id="GJG59319.1"/>
    </source>
</evidence>
<evidence type="ECO:0000256" key="2">
    <source>
        <dbReference type="ARBA" id="ARBA00006555"/>
    </source>
</evidence>
<dbReference type="PANTHER" id="PTHR33446">
    <property type="entry name" value="PROTEIN TONB-RELATED"/>
    <property type="match status" value="1"/>
</dbReference>
<evidence type="ECO:0000256" key="4">
    <source>
        <dbReference type="ARBA" id="ARBA00022475"/>
    </source>
</evidence>
<sequence length="379" mass="42250">MKVMRNRLLAVIVLMACSCFAAMAQGRNSIVKYVTENNLYRSGNDVTVTNIDVEWPASLDGNGMPALQKVLCKELLGVSATTMENGWREFHASLGMRINHMPDSVVRHYVYVKLERLWQENGRYASFYLKRQEVGQDGVQKAELKKFITYDIANDKVLNLDDVFNEYVDENTRVAFEALLDQGAYCDAEDRQMIDLTTLPADFAVMGNVALINLGGPYDHDDFATVSLNNLYQLGLLKHGFVKWLEGKTKSKPKKKESVLAPANFDASLAGDSIVYNINAAPLFPGGQDSLIAFIKSNITYPAVDMALKHQGRVTLSFVVEADGSLSDVTVVEPLSPGLDREAVRVVRLMPKLRPGERNGVNVRTRMTLPIYFRLSNNS</sequence>
<evidence type="ECO:0000256" key="3">
    <source>
        <dbReference type="ARBA" id="ARBA00022448"/>
    </source>
</evidence>
<protein>
    <recommendedName>
        <fullName evidence="11">TonB C-terminal domain-containing protein</fullName>
    </recommendedName>
</protein>
<evidence type="ECO:0000256" key="1">
    <source>
        <dbReference type="ARBA" id="ARBA00004383"/>
    </source>
</evidence>
<gene>
    <name evidence="12" type="ORF">PRLR5076_21700</name>
</gene>
<keyword evidence="7" id="KW-0653">Protein transport</keyword>
<comment type="caution">
    <text evidence="12">The sequence shown here is derived from an EMBL/GenBank/DDBJ whole genome shotgun (WGS) entry which is preliminary data.</text>
</comment>
<dbReference type="Pfam" id="PF03544">
    <property type="entry name" value="TonB_C"/>
    <property type="match status" value="1"/>
</dbReference>
<dbReference type="PROSITE" id="PS51257">
    <property type="entry name" value="PROKAR_LIPOPROTEIN"/>
    <property type="match status" value="1"/>
</dbReference>
<name>A0A9R1CB62_9BACT</name>
<evidence type="ECO:0000256" key="7">
    <source>
        <dbReference type="ARBA" id="ARBA00022927"/>
    </source>
</evidence>
<feature type="domain" description="TonB C-terminal" evidence="11">
    <location>
        <begin position="286"/>
        <end position="379"/>
    </location>
</feature>
<evidence type="ECO:0000313" key="13">
    <source>
        <dbReference type="Proteomes" id="UP000825483"/>
    </source>
</evidence>
<evidence type="ECO:0000256" key="6">
    <source>
        <dbReference type="ARBA" id="ARBA00022692"/>
    </source>
</evidence>
<dbReference type="AlphaFoldDB" id="A0A9R1CB62"/>
<accession>A0A9R1CB62</accession>
<dbReference type="RefSeq" id="WP_224160389.1">
    <property type="nucleotide sequence ID" value="NZ_BPTZ01000001.1"/>
</dbReference>
<reference evidence="12" key="1">
    <citation type="journal article" date="2022" name="Int. J. Syst. Evol. Microbiol.">
        <title>Prevotella lacticifex sp. nov., isolated from the rumen of cows.</title>
        <authorList>
            <person name="Shinkai T."/>
            <person name="Ikeyama N."/>
            <person name="Kumagai M."/>
            <person name="Ohmori H."/>
            <person name="Sakamoto M."/>
            <person name="Ohkuma M."/>
            <person name="Mitsumori M."/>
        </authorList>
    </citation>
    <scope>NUCLEOTIDE SEQUENCE</scope>
    <source>
        <strain evidence="12">R5076</strain>
    </source>
</reference>
<comment type="subcellular location">
    <subcellularLocation>
        <location evidence="1">Cell inner membrane</location>
        <topology evidence="1">Single-pass membrane protein</topology>
        <orientation evidence="1">Periplasmic side</orientation>
    </subcellularLocation>
</comment>
<dbReference type="EMBL" id="BPUB01000002">
    <property type="protein sequence ID" value="GJG59319.1"/>
    <property type="molecule type" value="Genomic_DNA"/>
</dbReference>
<keyword evidence="10" id="KW-0732">Signal</keyword>
<keyword evidence="6" id="KW-0812">Transmembrane</keyword>
<dbReference type="Proteomes" id="UP000825483">
    <property type="component" value="Unassembled WGS sequence"/>
</dbReference>
<comment type="similarity">
    <text evidence="2">Belongs to the TonB family.</text>
</comment>
<keyword evidence="5" id="KW-0997">Cell inner membrane</keyword>
<dbReference type="SUPFAM" id="SSF74653">
    <property type="entry name" value="TolA/TonB C-terminal domain"/>
    <property type="match status" value="1"/>
</dbReference>
<evidence type="ECO:0000256" key="5">
    <source>
        <dbReference type="ARBA" id="ARBA00022519"/>
    </source>
</evidence>
<organism evidence="12 13">
    <name type="scientific">Prevotella lacticifex</name>
    <dbReference type="NCBI Taxonomy" id="2854755"/>
    <lineage>
        <taxon>Bacteria</taxon>
        <taxon>Pseudomonadati</taxon>
        <taxon>Bacteroidota</taxon>
        <taxon>Bacteroidia</taxon>
        <taxon>Bacteroidales</taxon>
        <taxon>Prevotellaceae</taxon>
        <taxon>Prevotella</taxon>
    </lineage>
</organism>
<feature type="chain" id="PRO_5040200865" description="TonB C-terminal domain-containing protein" evidence="10">
    <location>
        <begin position="25"/>
        <end position="379"/>
    </location>
</feature>
<evidence type="ECO:0000256" key="9">
    <source>
        <dbReference type="ARBA" id="ARBA00023136"/>
    </source>
</evidence>
<dbReference type="Gene3D" id="3.30.1150.10">
    <property type="match status" value="1"/>
</dbReference>
<dbReference type="GO" id="GO:0015031">
    <property type="term" value="P:protein transport"/>
    <property type="evidence" value="ECO:0007669"/>
    <property type="project" value="UniProtKB-KW"/>
</dbReference>
<keyword evidence="3" id="KW-0813">Transport</keyword>
<evidence type="ECO:0000256" key="8">
    <source>
        <dbReference type="ARBA" id="ARBA00022989"/>
    </source>
</evidence>
<dbReference type="InterPro" id="IPR037682">
    <property type="entry name" value="TonB_C"/>
</dbReference>
<evidence type="ECO:0000259" key="11">
    <source>
        <dbReference type="PROSITE" id="PS52015"/>
    </source>
</evidence>
<keyword evidence="13" id="KW-1185">Reference proteome</keyword>
<keyword evidence="9" id="KW-0472">Membrane</keyword>
<feature type="signal peptide" evidence="10">
    <location>
        <begin position="1"/>
        <end position="24"/>
    </location>
</feature>
<dbReference type="PANTHER" id="PTHR33446:SF2">
    <property type="entry name" value="PROTEIN TONB"/>
    <property type="match status" value="1"/>
</dbReference>
<dbReference type="GO" id="GO:0098797">
    <property type="term" value="C:plasma membrane protein complex"/>
    <property type="evidence" value="ECO:0007669"/>
    <property type="project" value="TreeGrafter"/>
</dbReference>
<dbReference type="InterPro" id="IPR006260">
    <property type="entry name" value="TonB/TolA_C"/>
</dbReference>
<dbReference type="PROSITE" id="PS52015">
    <property type="entry name" value="TONB_CTD"/>
    <property type="match status" value="1"/>
</dbReference>
<keyword evidence="8" id="KW-1133">Transmembrane helix</keyword>
<dbReference type="NCBIfam" id="TIGR01352">
    <property type="entry name" value="tonB_Cterm"/>
    <property type="match status" value="1"/>
</dbReference>
<dbReference type="InterPro" id="IPR051045">
    <property type="entry name" value="TonB-dependent_transducer"/>
</dbReference>
<dbReference type="GO" id="GO:0055085">
    <property type="term" value="P:transmembrane transport"/>
    <property type="evidence" value="ECO:0007669"/>
    <property type="project" value="InterPro"/>
</dbReference>